<keyword evidence="2" id="KW-1185">Reference proteome</keyword>
<sequence>MRAWLTGGELPPRDVLEPLLQDLAARHVLLAAARQVSQGRCRDVVHALRVAGAAP</sequence>
<comment type="caution">
    <text evidence="1">The sequence shown here is derived from an EMBL/GenBank/DDBJ whole genome shotgun (WGS) entry which is preliminary data.</text>
</comment>
<name>A0ABP6JAT1_9ACTN</name>
<dbReference type="Proteomes" id="UP001500403">
    <property type="component" value="Unassembled WGS sequence"/>
</dbReference>
<dbReference type="RefSeq" id="WP_344491167.1">
    <property type="nucleotide sequence ID" value="NZ_BAAAUD010000012.1"/>
</dbReference>
<proteinExistence type="predicted"/>
<protein>
    <submittedName>
        <fullName evidence="1">Uncharacterized protein</fullName>
    </submittedName>
</protein>
<accession>A0ABP6JAT1</accession>
<dbReference type="EMBL" id="BAAAUD010000012">
    <property type="protein sequence ID" value="GAA2927366.1"/>
    <property type="molecule type" value="Genomic_DNA"/>
</dbReference>
<organism evidence="1 2">
    <name type="scientific">Streptomyces enissocaesilis</name>
    <dbReference type="NCBI Taxonomy" id="332589"/>
    <lineage>
        <taxon>Bacteria</taxon>
        <taxon>Bacillati</taxon>
        <taxon>Actinomycetota</taxon>
        <taxon>Actinomycetes</taxon>
        <taxon>Kitasatosporales</taxon>
        <taxon>Streptomycetaceae</taxon>
        <taxon>Streptomyces</taxon>
        <taxon>Streptomyces rochei group</taxon>
    </lineage>
</organism>
<reference evidence="2" key="1">
    <citation type="journal article" date="2019" name="Int. J. Syst. Evol. Microbiol.">
        <title>The Global Catalogue of Microorganisms (GCM) 10K type strain sequencing project: providing services to taxonomists for standard genome sequencing and annotation.</title>
        <authorList>
            <consortium name="The Broad Institute Genomics Platform"/>
            <consortium name="The Broad Institute Genome Sequencing Center for Infectious Disease"/>
            <person name="Wu L."/>
            <person name="Ma J."/>
        </authorList>
    </citation>
    <scope>NUCLEOTIDE SEQUENCE [LARGE SCALE GENOMIC DNA]</scope>
    <source>
        <strain evidence="2">JCM 9088</strain>
    </source>
</reference>
<gene>
    <name evidence="1" type="ORF">GCM10010446_09790</name>
</gene>
<evidence type="ECO:0000313" key="1">
    <source>
        <dbReference type="EMBL" id="GAA2927366.1"/>
    </source>
</evidence>
<evidence type="ECO:0000313" key="2">
    <source>
        <dbReference type="Proteomes" id="UP001500403"/>
    </source>
</evidence>